<accession>R7WM64</accession>
<dbReference type="AlphaFoldDB" id="R7WM64"/>
<evidence type="ECO:0000313" key="2">
    <source>
        <dbReference type="EMBL" id="EOM76355.1"/>
    </source>
</evidence>
<dbReference type="EMBL" id="APMY01000068">
    <property type="protein sequence ID" value="EOM76355.1"/>
    <property type="molecule type" value="Genomic_DNA"/>
</dbReference>
<sequence>MCLSSGEIAGKAAAKFPEADGFRDPRGDPLVDSSPAEQL</sequence>
<name>R7WM64_9NOCA</name>
<feature type="compositionally biased region" description="Basic and acidic residues" evidence="1">
    <location>
        <begin position="17"/>
        <end position="29"/>
    </location>
</feature>
<evidence type="ECO:0000313" key="3">
    <source>
        <dbReference type="Proteomes" id="UP000013525"/>
    </source>
</evidence>
<keyword evidence="3" id="KW-1185">Reference proteome</keyword>
<organism evidence="2 3">
    <name type="scientific">Rhodococcus rhodnii LMG 5362</name>
    <dbReference type="NCBI Taxonomy" id="1273125"/>
    <lineage>
        <taxon>Bacteria</taxon>
        <taxon>Bacillati</taxon>
        <taxon>Actinomycetota</taxon>
        <taxon>Actinomycetes</taxon>
        <taxon>Mycobacteriales</taxon>
        <taxon>Nocardiaceae</taxon>
        <taxon>Rhodococcus</taxon>
    </lineage>
</organism>
<evidence type="ECO:0000256" key="1">
    <source>
        <dbReference type="SAM" id="MobiDB-lite"/>
    </source>
</evidence>
<gene>
    <name evidence="2" type="ORF">Rrhod_2281</name>
</gene>
<proteinExistence type="predicted"/>
<feature type="region of interest" description="Disordered" evidence="1">
    <location>
        <begin position="13"/>
        <end position="39"/>
    </location>
</feature>
<comment type="caution">
    <text evidence="2">The sequence shown here is derived from an EMBL/GenBank/DDBJ whole genome shotgun (WGS) entry which is preliminary data.</text>
</comment>
<dbReference type="Proteomes" id="UP000013525">
    <property type="component" value="Unassembled WGS sequence"/>
</dbReference>
<protein>
    <submittedName>
        <fullName evidence="2">Uncharacterized protein</fullName>
    </submittedName>
</protein>
<reference evidence="2 3" key="1">
    <citation type="journal article" date="2013" name="Genome Announc.">
        <title>Draft Genome Sequence of Rhodococcus rhodnii Strain LMG5362, a Symbiont of Rhodnius prolixus (Hemiptera, Reduviidae, Triatominae), the Principle Vector of Trypanosoma cruzi.</title>
        <authorList>
            <person name="Pachebat J.A."/>
            <person name="van Keulen G."/>
            <person name="Whitten M.M."/>
            <person name="Girdwood S."/>
            <person name="Del Sol R."/>
            <person name="Dyson P.J."/>
            <person name="Facey P.D."/>
        </authorList>
    </citation>
    <scope>NUCLEOTIDE SEQUENCE [LARGE SCALE GENOMIC DNA]</scope>
    <source>
        <strain evidence="2 3">LMG 5362</strain>
    </source>
</reference>